<dbReference type="CDD" id="cd00130">
    <property type="entry name" value="PAS"/>
    <property type="match status" value="2"/>
</dbReference>
<dbReference type="SUPFAM" id="SSF55785">
    <property type="entry name" value="PYP-like sensor domain (PAS domain)"/>
    <property type="match status" value="1"/>
</dbReference>
<dbReference type="OrthoDB" id="9765776at2"/>
<dbReference type="GO" id="GO:0007165">
    <property type="term" value="P:signal transduction"/>
    <property type="evidence" value="ECO:0007669"/>
    <property type="project" value="UniProtKB-KW"/>
</dbReference>
<dbReference type="Pfam" id="PF00015">
    <property type="entry name" value="MCPsignal"/>
    <property type="match status" value="1"/>
</dbReference>
<dbReference type="SUPFAM" id="SSF158472">
    <property type="entry name" value="HAMP domain-like"/>
    <property type="match status" value="1"/>
</dbReference>
<evidence type="ECO:0000256" key="1">
    <source>
        <dbReference type="ARBA" id="ARBA00004370"/>
    </source>
</evidence>
<dbReference type="PROSITE" id="PS50111">
    <property type="entry name" value="CHEMOTAXIS_TRANSDUC_2"/>
    <property type="match status" value="1"/>
</dbReference>
<dbReference type="FunFam" id="1.10.287.950:FF:000001">
    <property type="entry name" value="Methyl-accepting chemotaxis sensory transducer"/>
    <property type="match status" value="1"/>
</dbReference>
<name>A0A2V4MYR2_9RHOB</name>
<feature type="domain" description="Methyl-accepting transducer" evidence="6">
    <location>
        <begin position="570"/>
        <end position="799"/>
    </location>
</feature>
<dbReference type="SMART" id="SM00304">
    <property type="entry name" value="HAMP"/>
    <property type="match status" value="2"/>
</dbReference>
<feature type="domain" description="HAMP" evidence="7">
    <location>
        <begin position="205"/>
        <end position="256"/>
    </location>
</feature>
<keyword evidence="5" id="KW-0812">Transmembrane</keyword>
<feature type="transmembrane region" description="Helical" evidence="5">
    <location>
        <begin position="20"/>
        <end position="43"/>
    </location>
</feature>
<dbReference type="CDD" id="cd11386">
    <property type="entry name" value="MCP_signal"/>
    <property type="match status" value="1"/>
</dbReference>
<dbReference type="GO" id="GO:0004888">
    <property type="term" value="F:transmembrane signaling receptor activity"/>
    <property type="evidence" value="ECO:0007669"/>
    <property type="project" value="InterPro"/>
</dbReference>
<dbReference type="Gene3D" id="6.10.340.10">
    <property type="match status" value="1"/>
</dbReference>
<comment type="similarity">
    <text evidence="3">Belongs to the methyl-accepting chemotaxis (MCP) protein family.</text>
</comment>
<dbReference type="PRINTS" id="PR00260">
    <property type="entry name" value="CHEMTRNSDUCR"/>
</dbReference>
<comment type="caution">
    <text evidence="8">The sequence shown here is derived from an EMBL/GenBank/DDBJ whole genome shotgun (WGS) entry which is preliminary data.</text>
</comment>
<dbReference type="Gene3D" id="3.30.450.20">
    <property type="entry name" value="PAS domain"/>
    <property type="match status" value="2"/>
</dbReference>
<proteinExistence type="inferred from homology"/>
<evidence type="ECO:0000313" key="9">
    <source>
        <dbReference type="Proteomes" id="UP000248012"/>
    </source>
</evidence>
<feature type="domain" description="HAMP" evidence="7">
    <location>
        <begin position="513"/>
        <end position="565"/>
    </location>
</feature>
<dbReference type="Proteomes" id="UP000248012">
    <property type="component" value="Unassembled WGS sequence"/>
</dbReference>
<sequence length="868" mass="92601">MGNIMSSSSSNIVRNPAFKSIFVRSTGFMALCILLVVTTTEYLSHLKVQKVIIENVAARASEANAMIAGQIGAAVKFGNAPAVQDVIMGVVAGSRGDAQGGLALLANGNVIYDSAVENGGDPVLNALAEKAIETGEEVVIEQGLARATPIRFGPDNGVVGAVATHWTDTRQLATLQATNRRSWMIAGLVFLGALAMMAGFLAKCVTRPLLRTARSMQKVEAGDYAAEISGTERGDEIGVIAQRLQCFRDSLSEAEEQARDSAFKSAGFAGSSAAMMLLDAECRVTYYNPACQDLFVGLQDSIAKHWAGFDATDLLGVRIDQFKDLENVISVLDAQEPGERLKQPMRVARRRIEISFHSVSDESGARIGYVAEWADVTEVALNAAVLSSIEDNQLRVDIGHDSKAFYINEKFSDLTGFSLEELSELHSTDLFKPDGMTKDQSMEISRRIGMGGAHHGRYWVKSKEGRGLFVEGSFTAIMDDRGRSDRAIFLGMDVTEALEERKAAQARQEAVQQEQQQVVEALSAGLRGLATGNLTVRIDAPFVGDYEAVKRDFNSALETLSDAMGAVLENAESIRSETSEITNAADDLSHRTEKQAATLEETAAAVDQLTTSVQSAADGADEATKIAQHAQANAETGGEVAEQAKTAMDRIKISSQEIAKITSVIDDIAFQTNLLALNAGVEAARAGEAGRGFAVVATEVRALAQRSSDAASEINGLIKTSGDEVKNGVELVDKTSEALSQIVQSVRDISTRVSEIASSSREQSAGLIEINLAMNDLDQVTQQNAAMFEETTAASHALTAEANALGEAASRFRIGDGGDGIGRAPQVRAQRLAASRAPEPKSVAAAVTTLQPAVVQDIPESEQQWDEF</sequence>
<evidence type="ECO:0000256" key="3">
    <source>
        <dbReference type="ARBA" id="ARBA00029447"/>
    </source>
</evidence>
<dbReference type="Gene3D" id="1.10.287.950">
    <property type="entry name" value="Methyl-accepting chemotaxis protein"/>
    <property type="match status" value="1"/>
</dbReference>
<dbReference type="InterPro" id="IPR004090">
    <property type="entry name" value="Chemotax_Me-accpt_rcpt"/>
</dbReference>
<dbReference type="AlphaFoldDB" id="A0A2V4MYR2"/>
<dbReference type="PROSITE" id="PS50885">
    <property type="entry name" value="HAMP"/>
    <property type="match status" value="2"/>
</dbReference>
<comment type="subcellular location">
    <subcellularLocation>
        <location evidence="1">Membrane</location>
    </subcellularLocation>
</comment>
<evidence type="ECO:0000313" key="8">
    <source>
        <dbReference type="EMBL" id="PYC46812.1"/>
    </source>
</evidence>
<dbReference type="GO" id="GO:0006935">
    <property type="term" value="P:chemotaxis"/>
    <property type="evidence" value="ECO:0007669"/>
    <property type="project" value="UniProtKB-KW"/>
</dbReference>
<evidence type="ECO:0000256" key="2">
    <source>
        <dbReference type="ARBA" id="ARBA00022500"/>
    </source>
</evidence>
<evidence type="ECO:0000259" key="7">
    <source>
        <dbReference type="PROSITE" id="PS50885"/>
    </source>
</evidence>
<dbReference type="NCBIfam" id="TIGR00229">
    <property type="entry name" value="sensory_box"/>
    <property type="match status" value="1"/>
</dbReference>
<dbReference type="CDD" id="cd06225">
    <property type="entry name" value="HAMP"/>
    <property type="match status" value="1"/>
</dbReference>
<dbReference type="InterPro" id="IPR035965">
    <property type="entry name" value="PAS-like_dom_sf"/>
</dbReference>
<dbReference type="InterPro" id="IPR000014">
    <property type="entry name" value="PAS"/>
</dbReference>
<dbReference type="EMBL" id="QFVT01000010">
    <property type="protein sequence ID" value="PYC46812.1"/>
    <property type="molecule type" value="Genomic_DNA"/>
</dbReference>
<protein>
    <submittedName>
        <fullName evidence="8">Methyl-accepting chemotaxis protein</fullName>
    </submittedName>
</protein>
<reference evidence="8 9" key="1">
    <citation type="submission" date="2018-05" db="EMBL/GenBank/DDBJ databases">
        <title>Oceanovita maritima gen. nov., sp. nov., a marine bacterium in the family Rhodobacteraceae isolated from surface seawater of Lundu port Xiamen, China.</title>
        <authorList>
            <person name="Hetharua B.H."/>
            <person name="Min D."/>
            <person name="Liao H."/>
            <person name="Tian Y."/>
        </authorList>
    </citation>
    <scope>NUCLEOTIDE SEQUENCE [LARGE SCALE GENOMIC DNA]</scope>
    <source>
        <strain evidence="8 9">FSX-11</strain>
    </source>
</reference>
<keyword evidence="4" id="KW-0807">Transducer</keyword>
<evidence type="ECO:0000256" key="4">
    <source>
        <dbReference type="PROSITE-ProRule" id="PRU00284"/>
    </source>
</evidence>
<keyword evidence="5" id="KW-0472">Membrane</keyword>
<accession>A0A2V4MYR2</accession>
<dbReference type="PANTHER" id="PTHR43531">
    <property type="entry name" value="PROTEIN ICFG"/>
    <property type="match status" value="1"/>
</dbReference>
<dbReference type="SMART" id="SM00091">
    <property type="entry name" value="PAS"/>
    <property type="match status" value="2"/>
</dbReference>
<keyword evidence="2" id="KW-0145">Chemotaxis</keyword>
<dbReference type="SMART" id="SM00283">
    <property type="entry name" value="MA"/>
    <property type="match status" value="1"/>
</dbReference>
<dbReference type="GO" id="GO:0016020">
    <property type="term" value="C:membrane"/>
    <property type="evidence" value="ECO:0007669"/>
    <property type="project" value="UniProtKB-SubCell"/>
</dbReference>
<dbReference type="SUPFAM" id="SSF58104">
    <property type="entry name" value="Methyl-accepting chemotaxis protein (MCP) signaling domain"/>
    <property type="match status" value="1"/>
</dbReference>
<evidence type="ECO:0000259" key="6">
    <source>
        <dbReference type="PROSITE" id="PS50111"/>
    </source>
</evidence>
<feature type="transmembrane region" description="Helical" evidence="5">
    <location>
        <begin position="183"/>
        <end position="202"/>
    </location>
</feature>
<keyword evidence="9" id="KW-1185">Reference proteome</keyword>
<gene>
    <name evidence="8" type="ORF">DI396_14000</name>
</gene>
<dbReference type="Pfam" id="PF00672">
    <property type="entry name" value="HAMP"/>
    <property type="match status" value="1"/>
</dbReference>
<dbReference type="PANTHER" id="PTHR43531:SF11">
    <property type="entry name" value="METHYL-ACCEPTING CHEMOTAXIS PROTEIN 3"/>
    <property type="match status" value="1"/>
</dbReference>
<dbReference type="Pfam" id="PF13426">
    <property type="entry name" value="PAS_9"/>
    <property type="match status" value="2"/>
</dbReference>
<keyword evidence="5" id="KW-1133">Transmembrane helix</keyword>
<organism evidence="8 9">
    <name type="scientific">Litorivita pollutaquae</name>
    <dbReference type="NCBI Taxonomy" id="2200892"/>
    <lineage>
        <taxon>Bacteria</taxon>
        <taxon>Pseudomonadati</taxon>
        <taxon>Pseudomonadota</taxon>
        <taxon>Alphaproteobacteria</taxon>
        <taxon>Rhodobacterales</taxon>
        <taxon>Paracoccaceae</taxon>
        <taxon>Litorivita</taxon>
    </lineage>
</organism>
<dbReference type="InterPro" id="IPR004089">
    <property type="entry name" value="MCPsignal_dom"/>
</dbReference>
<evidence type="ECO:0000256" key="5">
    <source>
        <dbReference type="SAM" id="Phobius"/>
    </source>
</evidence>
<dbReference type="InterPro" id="IPR051310">
    <property type="entry name" value="MCP_chemotaxis"/>
</dbReference>
<dbReference type="InterPro" id="IPR003660">
    <property type="entry name" value="HAMP_dom"/>
</dbReference>